<accession>A0A1F5IQZ5</accession>
<evidence type="ECO:0000313" key="6">
    <source>
        <dbReference type="EMBL" id="OGE18782.1"/>
    </source>
</evidence>
<comment type="caution">
    <text evidence="6">The sequence shown here is derived from an EMBL/GenBank/DDBJ whole genome shotgun (WGS) entry which is preliminary data.</text>
</comment>
<feature type="transmembrane region" description="Helical" evidence="4">
    <location>
        <begin position="6"/>
        <end position="25"/>
    </location>
</feature>
<name>A0A1F5IQZ5_9BACT</name>
<proteinExistence type="inferred from homology"/>
<reference evidence="6 7" key="1">
    <citation type="journal article" date="2016" name="Nat. Commun.">
        <title>Thousands of microbial genomes shed light on interconnected biogeochemical processes in an aquifer system.</title>
        <authorList>
            <person name="Anantharaman K."/>
            <person name="Brown C.T."/>
            <person name="Hug L.A."/>
            <person name="Sharon I."/>
            <person name="Castelle C.J."/>
            <person name="Probst A.J."/>
            <person name="Thomas B.C."/>
            <person name="Singh A."/>
            <person name="Wilkins M.J."/>
            <person name="Karaoz U."/>
            <person name="Brodie E.L."/>
            <person name="Williams K.H."/>
            <person name="Hubbard S.S."/>
            <person name="Banfield J.F."/>
        </authorList>
    </citation>
    <scope>NUCLEOTIDE SEQUENCE [LARGE SCALE GENOMIC DNA]</scope>
</reference>
<evidence type="ECO:0000259" key="5">
    <source>
        <dbReference type="Pfam" id="PF00150"/>
    </source>
</evidence>
<dbReference type="Gene3D" id="3.20.20.80">
    <property type="entry name" value="Glycosidases"/>
    <property type="match status" value="1"/>
</dbReference>
<dbReference type="EMBL" id="MFCR01000010">
    <property type="protein sequence ID" value="OGE18782.1"/>
    <property type="molecule type" value="Genomic_DNA"/>
</dbReference>
<sequence>MRIFSIPKLLLGLVLFGIIFGWMAFEKQSLPSRELSFGVTFTPRYARYLKLDWQKTYIQMLDNLQVRNLRLPSYWDVLEPQKRQFNFTETDFLLTEAGKRGARVILVVGVRQPRWPECHIPGWAKDLPAEEKQKEALILVQKVLERYKDNKSVWAWQVENEPFLTAFGEGCSFLDKKFLERELKLVRSISKKPVIMTDSGELGFWVTSMQMSDIFGTTVYRKVYGQLLGYATYPIPPFFYSGKSNLARNLFAQNNRKTIIVELQAEPWFANGDFVLAKEQAKIFTTGDLKNYTNFAKKTGFDEIYFWGVEWWYFMADQGHPEYLDYAKTLFKSETNL</sequence>
<evidence type="ECO:0000313" key="7">
    <source>
        <dbReference type="Proteomes" id="UP000176336"/>
    </source>
</evidence>
<dbReference type="Pfam" id="PF00150">
    <property type="entry name" value="Cellulase"/>
    <property type="match status" value="1"/>
</dbReference>
<evidence type="ECO:0000256" key="1">
    <source>
        <dbReference type="ARBA" id="ARBA00022801"/>
    </source>
</evidence>
<gene>
    <name evidence="6" type="ORF">A2871_02085</name>
</gene>
<evidence type="ECO:0000256" key="4">
    <source>
        <dbReference type="SAM" id="Phobius"/>
    </source>
</evidence>
<dbReference type="InterPro" id="IPR001547">
    <property type="entry name" value="Glyco_hydro_5"/>
</dbReference>
<dbReference type="SUPFAM" id="SSF51445">
    <property type="entry name" value="(Trans)glycosidases"/>
    <property type="match status" value="1"/>
</dbReference>
<keyword evidence="4" id="KW-0472">Membrane</keyword>
<keyword evidence="4" id="KW-1133">Transmembrane helix</keyword>
<dbReference type="GO" id="GO:0004553">
    <property type="term" value="F:hydrolase activity, hydrolyzing O-glycosyl compounds"/>
    <property type="evidence" value="ECO:0007669"/>
    <property type="project" value="InterPro"/>
</dbReference>
<feature type="domain" description="Glycoside hydrolase family 5" evidence="5">
    <location>
        <begin position="54"/>
        <end position="205"/>
    </location>
</feature>
<evidence type="ECO:0000256" key="2">
    <source>
        <dbReference type="ARBA" id="ARBA00023295"/>
    </source>
</evidence>
<dbReference type="AlphaFoldDB" id="A0A1F5IQZ5"/>
<dbReference type="Proteomes" id="UP000176336">
    <property type="component" value="Unassembled WGS sequence"/>
</dbReference>
<keyword evidence="2 3" id="KW-0326">Glycosidase</keyword>
<keyword evidence="4" id="KW-0812">Transmembrane</keyword>
<protein>
    <recommendedName>
        <fullName evidence="5">Glycoside hydrolase family 5 domain-containing protein</fullName>
    </recommendedName>
</protein>
<organism evidence="6 7">
    <name type="scientific">Candidatus Daviesbacteria bacterium RIFCSPHIGHO2_01_FULL_41_23</name>
    <dbReference type="NCBI Taxonomy" id="1797764"/>
    <lineage>
        <taxon>Bacteria</taxon>
        <taxon>Candidatus Daviesiibacteriota</taxon>
    </lineage>
</organism>
<comment type="similarity">
    <text evidence="3">Belongs to the glycosyl hydrolase 5 (cellulase A) family.</text>
</comment>
<evidence type="ECO:0000256" key="3">
    <source>
        <dbReference type="RuleBase" id="RU361153"/>
    </source>
</evidence>
<keyword evidence="1 3" id="KW-0378">Hydrolase</keyword>
<dbReference type="InterPro" id="IPR017853">
    <property type="entry name" value="GH"/>
</dbReference>
<dbReference type="GO" id="GO:0000272">
    <property type="term" value="P:polysaccharide catabolic process"/>
    <property type="evidence" value="ECO:0007669"/>
    <property type="project" value="InterPro"/>
</dbReference>